<dbReference type="AlphaFoldDB" id="A0AAE0PZX1"/>
<dbReference type="InterPro" id="IPR013783">
    <property type="entry name" value="Ig-like_fold"/>
</dbReference>
<dbReference type="InterPro" id="IPR003961">
    <property type="entry name" value="FN3_dom"/>
</dbReference>
<dbReference type="Proteomes" id="UP001274896">
    <property type="component" value="Unassembled WGS sequence"/>
</dbReference>
<sequence>MPYESRARSPACKAGFYKAFAGNIKCSKCPPHSLSHSEASALCHCEKGYYRAGKDPPSNACTRPPSPPRNVVYIMNETALFLQWAPPSDTGGRKDVSYNVMCQRCSVEGQACQPCDSDVRFVPPPVGLMRTSVAVQDLVANANYTFQIEAVNGVSGMGRAVRQMANITVSTAQA</sequence>
<evidence type="ECO:0000256" key="8">
    <source>
        <dbReference type="ARBA" id="ARBA00023136"/>
    </source>
</evidence>
<keyword evidence="5" id="KW-0547">Nucleotide-binding</keyword>
<evidence type="ECO:0000259" key="10">
    <source>
        <dbReference type="PROSITE" id="PS50853"/>
    </source>
</evidence>
<evidence type="ECO:0000256" key="1">
    <source>
        <dbReference type="ARBA" id="ARBA00004167"/>
    </source>
</evidence>
<organism evidence="11 12">
    <name type="scientific">Hemibagrus guttatus</name>
    <dbReference type="NCBI Taxonomy" id="175788"/>
    <lineage>
        <taxon>Eukaryota</taxon>
        <taxon>Metazoa</taxon>
        <taxon>Chordata</taxon>
        <taxon>Craniata</taxon>
        <taxon>Vertebrata</taxon>
        <taxon>Euteleostomi</taxon>
        <taxon>Actinopterygii</taxon>
        <taxon>Neopterygii</taxon>
        <taxon>Teleostei</taxon>
        <taxon>Ostariophysi</taxon>
        <taxon>Siluriformes</taxon>
        <taxon>Bagridae</taxon>
        <taxon>Hemibagrus</taxon>
    </lineage>
</organism>
<dbReference type="InterPro" id="IPR036116">
    <property type="entry name" value="FN3_sf"/>
</dbReference>
<dbReference type="GO" id="GO:0007411">
    <property type="term" value="P:axon guidance"/>
    <property type="evidence" value="ECO:0007669"/>
    <property type="project" value="TreeGrafter"/>
</dbReference>
<dbReference type="Gene3D" id="2.60.40.10">
    <property type="entry name" value="Immunoglobulins"/>
    <property type="match status" value="1"/>
</dbReference>
<dbReference type="GO" id="GO:0005524">
    <property type="term" value="F:ATP binding"/>
    <property type="evidence" value="ECO:0007669"/>
    <property type="project" value="UniProtKB-KW"/>
</dbReference>
<evidence type="ECO:0000256" key="7">
    <source>
        <dbReference type="ARBA" id="ARBA00022989"/>
    </source>
</evidence>
<feature type="domain" description="Fibronectin type-III" evidence="10">
    <location>
        <begin position="64"/>
        <end position="174"/>
    </location>
</feature>
<keyword evidence="7" id="KW-1133">Transmembrane helix</keyword>
<comment type="subcellular location">
    <subcellularLocation>
        <location evidence="1">Membrane</location>
        <topology evidence="1">Single-pass membrane protein</topology>
    </subcellularLocation>
</comment>
<keyword evidence="9" id="KW-0675">Receptor</keyword>
<dbReference type="GO" id="GO:0030425">
    <property type="term" value="C:dendrite"/>
    <property type="evidence" value="ECO:0007669"/>
    <property type="project" value="TreeGrafter"/>
</dbReference>
<dbReference type="FunFam" id="2.10.50.10:FF:000001">
    <property type="entry name" value="Ephrin type-A receptor 5"/>
    <property type="match status" value="1"/>
</dbReference>
<dbReference type="PROSITE" id="PS50853">
    <property type="entry name" value="FN3"/>
    <property type="match status" value="1"/>
</dbReference>
<evidence type="ECO:0000256" key="6">
    <source>
        <dbReference type="ARBA" id="ARBA00022840"/>
    </source>
</evidence>
<dbReference type="CDD" id="cd00063">
    <property type="entry name" value="FN3"/>
    <property type="match status" value="1"/>
</dbReference>
<dbReference type="PANTHER" id="PTHR46877">
    <property type="entry name" value="EPH RECEPTOR A5"/>
    <property type="match status" value="1"/>
</dbReference>
<dbReference type="FunFam" id="2.60.40.10:FF:000059">
    <property type="entry name" value="Ephrin type-A receptor 6"/>
    <property type="match status" value="1"/>
</dbReference>
<accession>A0AAE0PZX1</accession>
<comment type="caution">
    <text evidence="11">The sequence shown here is derived from an EMBL/GenBank/DDBJ whole genome shotgun (WGS) entry which is preliminary data.</text>
</comment>
<keyword evidence="6" id="KW-0067">ATP-binding</keyword>
<reference evidence="11" key="1">
    <citation type="submission" date="2023-06" db="EMBL/GenBank/DDBJ databases">
        <title>Male Hemibagrus guttatus genome.</title>
        <authorList>
            <person name="Bian C."/>
        </authorList>
    </citation>
    <scope>NUCLEOTIDE SEQUENCE</scope>
    <source>
        <strain evidence="11">Male_cb2023</strain>
        <tissue evidence="11">Muscle</tissue>
    </source>
</reference>
<name>A0AAE0PZX1_9TELE</name>
<evidence type="ECO:0000313" key="12">
    <source>
        <dbReference type="Proteomes" id="UP001274896"/>
    </source>
</evidence>
<keyword evidence="3" id="KW-0732">Signal</keyword>
<evidence type="ECO:0000256" key="3">
    <source>
        <dbReference type="ARBA" id="ARBA00022729"/>
    </source>
</evidence>
<dbReference type="SUPFAM" id="SSF49265">
    <property type="entry name" value="Fibronectin type III"/>
    <property type="match status" value="1"/>
</dbReference>
<keyword evidence="12" id="KW-1185">Reference proteome</keyword>
<evidence type="ECO:0000256" key="5">
    <source>
        <dbReference type="ARBA" id="ARBA00022741"/>
    </source>
</evidence>
<keyword evidence="8" id="KW-0472">Membrane</keyword>
<dbReference type="GO" id="GO:0005886">
    <property type="term" value="C:plasma membrane"/>
    <property type="evidence" value="ECO:0007669"/>
    <property type="project" value="TreeGrafter"/>
</dbReference>
<evidence type="ECO:0000256" key="4">
    <source>
        <dbReference type="ARBA" id="ARBA00022737"/>
    </source>
</evidence>
<feature type="non-terminal residue" evidence="11">
    <location>
        <position position="174"/>
    </location>
</feature>
<keyword evidence="2" id="KW-0812">Transmembrane</keyword>
<evidence type="ECO:0000256" key="9">
    <source>
        <dbReference type="ARBA" id="ARBA00023170"/>
    </source>
</evidence>
<dbReference type="GO" id="GO:0005005">
    <property type="term" value="F:transmembrane-ephrin receptor activity"/>
    <property type="evidence" value="ECO:0007669"/>
    <property type="project" value="TreeGrafter"/>
</dbReference>
<gene>
    <name evidence="11" type="ORF">QTP70_034016</name>
</gene>
<dbReference type="InterPro" id="IPR050449">
    <property type="entry name" value="Ephrin_rcpt_TKs"/>
</dbReference>
<keyword evidence="4" id="KW-0677">Repeat</keyword>
<dbReference type="SMART" id="SM00060">
    <property type="entry name" value="FN3"/>
    <property type="match status" value="1"/>
</dbReference>
<dbReference type="Gene3D" id="2.10.50.10">
    <property type="entry name" value="Tumor Necrosis Factor Receptor, subunit A, domain 2"/>
    <property type="match status" value="1"/>
</dbReference>
<dbReference type="PANTHER" id="PTHR46877:SF10">
    <property type="entry name" value="EPHRIN TYPE-A RECEPTOR 6"/>
    <property type="match status" value="1"/>
</dbReference>
<evidence type="ECO:0000256" key="2">
    <source>
        <dbReference type="ARBA" id="ARBA00022692"/>
    </source>
</evidence>
<dbReference type="EMBL" id="JAUCMX010000025">
    <property type="protein sequence ID" value="KAK3511256.1"/>
    <property type="molecule type" value="Genomic_DNA"/>
</dbReference>
<protein>
    <recommendedName>
        <fullName evidence="10">Fibronectin type-III domain-containing protein</fullName>
    </recommendedName>
</protein>
<dbReference type="Pfam" id="PF00041">
    <property type="entry name" value="fn3"/>
    <property type="match status" value="1"/>
</dbReference>
<evidence type="ECO:0000313" key="11">
    <source>
        <dbReference type="EMBL" id="KAK3511256.1"/>
    </source>
</evidence>
<proteinExistence type="predicted"/>